<dbReference type="SUPFAM" id="SSF52374">
    <property type="entry name" value="Nucleotidylyl transferase"/>
    <property type="match status" value="1"/>
</dbReference>
<organism evidence="11">
    <name type="scientific">uncultured marine thaumarchaeote AD1000_01_F04</name>
    <dbReference type="NCBI Taxonomy" id="1455879"/>
    <lineage>
        <taxon>Archaea</taxon>
        <taxon>Nitrososphaerota</taxon>
        <taxon>environmental samples</taxon>
    </lineage>
</organism>
<keyword evidence="6 10" id="KW-0067">ATP-binding</keyword>
<dbReference type="InterPro" id="IPR002904">
    <property type="entry name" value="Lys-tRNA-ligase"/>
</dbReference>
<dbReference type="Pfam" id="PF01921">
    <property type="entry name" value="tRNA-synt_1f"/>
    <property type="match status" value="1"/>
</dbReference>
<sequence>MNTIGRGTWIDKLTNDIIKREIQLERSTEIINVESGLGASGIPHIGSLGDAVRAYGIKIALEDNGYKSKLITYSDDMDGLRKVPEGFPDRLQEELGRPVSSIDDPFGCHTSYGQHMSSLLLDGLDKLNIDYDFKSATKIYKDGVLRNQTSKILGNSEIIGKKIAEITGQTKFEKLLPYYPICGNCNKIYVTVPTEFDNERDIIHYRCNDVEIGGNLIKGCGHDGETKLSEGNGKLGWKVEFAARWSALDIRFEAYGKDIEDSVKINDWISGNILNHIHPFHIRYEMFLDKSGKKISKSIGNVLTPQKWLEYGTPSSLLLLMFKRISGARSLSVEDIPTYMDEVDVVEDIYFNKTMSENKDKTIRMKGLYEYVNHLNPPEKESIHLPYRLLVELAEIAPEDNSIEYISKKLIEYQYVKEIDDNILQRIKLGINWARDFKTDTIGNVEVLNEHKKPLSEIVTLLEKNSDPDVIQSEIFEIAKSNDMKPRVLFQLIYQILLGSNKGPRLGKYIIDADKSKIIKKIKYTIE</sequence>
<dbReference type="AlphaFoldDB" id="A0A075FKH6"/>
<evidence type="ECO:0000256" key="2">
    <source>
        <dbReference type="ARBA" id="ARBA00005594"/>
    </source>
</evidence>
<proteinExistence type="inferred from homology"/>
<evidence type="ECO:0000256" key="4">
    <source>
        <dbReference type="ARBA" id="ARBA00022598"/>
    </source>
</evidence>
<comment type="catalytic activity">
    <reaction evidence="9 10">
        <text>tRNA(Lys) + L-lysine + ATP = L-lysyl-tRNA(Lys) + AMP + diphosphate</text>
        <dbReference type="Rhea" id="RHEA:20792"/>
        <dbReference type="Rhea" id="RHEA-COMP:9696"/>
        <dbReference type="Rhea" id="RHEA-COMP:9697"/>
        <dbReference type="ChEBI" id="CHEBI:30616"/>
        <dbReference type="ChEBI" id="CHEBI:32551"/>
        <dbReference type="ChEBI" id="CHEBI:33019"/>
        <dbReference type="ChEBI" id="CHEBI:78442"/>
        <dbReference type="ChEBI" id="CHEBI:78529"/>
        <dbReference type="ChEBI" id="CHEBI:456215"/>
        <dbReference type="EC" id="6.1.1.6"/>
    </reaction>
</comment>
<keyword evidence="8 10" id="KW-0030">Aminoacyl-tRNA synthetase</keyword>
<evidence type="ECO:0000256" key="1">
    <source>
        <dbReference type="ARBA" id="ARBA00004496"/>
    </source>
</evidence>
<keyword evidence="7 10" id="KW-0648">Protein biosynthesis</keyword>
<dbReference type="NCBIfam" id="TIGR00467">
    <property type="entry name" value="lysS_arch"/>
    <property type="match status" value="1"/>
</dbReference>
<comment type="similarity">
    <text evidence="2 10">Belongs to the class-I aminoacyl-tRNA synthetase family.</text>
</comment>
<evidence type="ECO:0000256" key="3">
    <source>
        <dbReference type="ARBA" id="ARBA00022490"/>
    </source>
</evidence>
<dbReference type="Gene3D" id="3.40.50.620">
    <property type="entry name" value="HUPs"/>
    <property type="match status" value="2"/>
</dbReference>
<dbReference type="GO" id="GO:0005737">
    <property type="term" value="C:cytoplasm"/>
    <property type="evidence" value="ECO:0007669"/>
    <property type="project" value="UniProtKB-SubCell"/>
</dbReference>
<dbReference type="SUPFAM" id="SSF48163">
    <property type="entry name" value="An anticodon-binding domain of class I aminoacyl-tRNA synthetases"/>
    <property type="match status" value="1"/>
</dbReference>
<keyword evidence="3 10" id="KW-0963">Cytoplasm</keyword>
<evidence type="ECO:0000256" key="7">
    <source>
        <dbReference type="ARBA" id="ARBA00022917"/>
    </source>
</evidence>
<feature type="short sequence motif" description="'HIGH' region" evidence="10">
    <location>
        <begin position="39"/>
        <end position="47"/>
    </location>
</feature>
<dbReference type="EMBL" id="KF900302">
    <property type="protein sequence ID" value="AIE90242.1"/>
    <property type="molecule type" value="Genomic_DNA"/>
</dbReference>
<evidence type="ECO:0000313" key="11">
    <source>
        <dbReference type="EMBL" id="AIE90242.1"/>
    </source>
</evidence>
<dbReference type="PANTHER" id="PTHR37940">
    <property type="entry name" value="LYSINE--TRNA LIGASE"/>
    <property type="match status" value="1"/>
</dbReference>
<dbReference type="InterPro" id="IPR014729">
    <property type="entry name" value="Rossmann-like_a/b/a_fold"/>
</dbReference>
<dbReference type="HAMAP" id="MF_00177">
    <property type="entry name" value="Lys_tRNA_synth_class1"/>
    <property type="match status" value="1"/>
</dbReference>
<keyword evidence="4 10" id="KW-0436">Ligase</keyword>
<dbReference type="GO" id="GO:0000049">
    <property type="term" value="F:tRNA binding"/>
    <property type="evidence" value="ECO:0007669"/>
    <property type="project" value="InterPro"/>
</dbReference>
<comment type="subcellular location">
    <subcellularLocation>
        <location evidence="1 10">Cytoplasm</location>
    </subcellularLocation>
</comment>
<dbReference type="EC" id="6.1.1.6" evidence="10"/>
<dbReference type="Gene3D" id="1.10.10.350">
    <property type="match status" value="1"/>
</dbReference>
<evidence type="ECO:0000256" key="6">
    <source>
        <dbReference type="ARBA" id="ARBA00022840"/>
    </source>
</evidence>
<feature type="short sequence motif" description="'KMSKS' region" evidence="10">
    <location>
        <begin position="294"/>
        <end position="298"/>
    </location>
</feature>
<dbReference type="GO" id="GO:0005524">
    <property type="term" value="F:ATP binding"/>
    <property type="evidence" value="ECO:0007669"/>
    <property type="project" value="UniProtKB-UniRule"/>
</dbReference>
<dbReference type="GO" id="GO:0006430">
    <property type="term" value="P:lysyl-tRNA aminoacylation"/>
    <property type="evidence" value="ECO:0007669"/>
    <property type="project" value="UniProtKB-UniRule"/>
</dbReference>
<name>A0A075FKH6_9ARCH</name>
<gene>
    <name evidence="11" type="primary">lysK</name>
    <name evidence="10" type="synonym">lysS</name>
</gene>
<dbReference type="InterPro" id="IPR020751">
    <property type="entry name" value="aa-tRNA-synth_I_codon-bd_sub2"/>
</dbReference>
<protein>
    <recommendedName>
        <fullName evidence="10">Lysine--tRNA ligase</fullName>
        <ecNumber evidence="10">6.1.1.6</ecNumber>
    </recommendedName>
    <alternativeName>
        <fullName evidence="10">Lysyl-tRNA synthetase</fullName>
        <shortName evidence="10">LysRS</shortName>
    </alternativeName>
</protein>
<evidence type="ECO:0000256" key="9">
    <source>
        <dbReference type="ARBA" id="ARBA00048573"/>
    </source>
</evidence>
<keyword evidence="5 10" id="KW-0547">Nucleotide-binding</keyword>
<evidence type="ECO:0000256" key="8">
    <source>
        <dbReference type="ARBA" id="ARBA00023146"/>
    </source>
</evidence>
<evidence type="ECO:0000256" key="5">
    <source>
        <dbReference type="ARBA" id="ARBA00022741"/>
    </source>
</evidence>
<reference evidence="11" key="1">
    <citation type="journal article" date="2014" name="Genome Biol. Evol.">
        <title>Pangenome evidence for extensive interdomain horizontal transfer affecting lineage core and shell genes in uncultured planktonic thaumarchaeota and euryarchaeota.</title>
        <authorList>
            <person name="Deschamps P."/>
            <person name="Zivanovic Y."/>
            <person name="Moreira D."/>
            <person name="Rodriguez-Valera F."/>
            <person name="Lopez-Garcia P."/>
        </authorList>
    </citation>
    <scope>NUCLEOTIDE SEQUENCE</scope>
</reference>
<dbReference type="PANTHER" id="PTHR37940:SF1">
    <property type="entry name" value="LYSINE--TRNA LIGASE"/>
    <property type="match status" value="1"/>
</dbReference>
<dbReference type="GO" id="GO:0004824">
    <property type="term" value="F:lysine-tRNA ligase activity"/>
    <property type="evidence" value="ECO:0007669"/>
    <property type="project" value="UniProtKB-UniRule"/>
</dbReference>
<evidence type="ECO:0000256" key="10">
    <source>
        <dbReference type="HAMAP-Rule" id="MF_00177"/>
    </source>
</evidence>
<feature type="binding site" evidence="10">
    <location>
        <position position="297"/>
    </location>
    <ligand>
        <name>ATP</name>
        <dbReference type="ChEBI" id="CHEBI:30616"/>
    </ligand>
</feature>
<dbReference type="Gene3D" id="1.10.10.770">
    <property type="match status" value="1"/>
</dbReference>
<accession>A0A075FKH6</accession>
<dbReference type="InterPro" id="IPR008925">
    <property type="entry name" value="aa_tRNA-synth_I_cd-bd_sf"/>
</dbReference>